<dbReference type="EMBL" id="BGPR01172635">
    <property type="protein sequence ID" value="GBM36234.1"/>
    <property type="molecule type" value="Genomic_DNA"/>
</dbReference>
<sequence>MEARQFPNLTGAEPSIGCFKDVDKGTLKVITGLPVINFTMETTHHKKFWSTYGKEIKEIDELQYPTERLGVVADYME</sequence>
<comment type="caution">
    <text evidence="2">The sequence shown here is derived from an EMBL/GenBank/DDBJ whole genome shotgun (WGS) entry which is preliminary data.</text>
</comment>
<accession>A0A4Y2FBB1</accession>
<gene>
    <name evidence="1" type="ORF">AVEN_103094_1</name>
    <name evidence="2" type="ORF">AVEN_111967_1</name>
</gene>
<evidence type="ECO:0000313" key="1">
    <source>
        <dbReference type="EMBL" id="GBM36234.1"/>
    </source>
</evidence>
<feature type="non-terminal residue" evidence="2">
    <location>
        <position position="77"/>
    </location>
</feature>
<evidence type="ECO:0000313" key="2">
    <source>
        <dbReference type="EMBL" id="GBM38622.1"/>
    </source>
</evidence>
<dbReference type="Proteomes" id="UP000499080">
    <property type="component" value="Unassembled WGS sequence"/>
</dbReference>
<dbReference type="AlphaFoldDB" id="A0A4Y2FBB1"/>
<proteinExistence type="predicted"/>
<name>A0A4Y2FBB1_ARAVE</name>
<dbReference type="EMBL" id="BGPR01173363">
    <property type="protein sequence ID" value="GBM38622.1"/>
    <property type="molecule type" value="Genomic_DNA"/>
</dbReference>
<keyword evidence="3" id="KW-1185">Reference proteome</keyword>
<organism evidence="2 3">
    <name type="scientific">Araneus ventricosus</name>
    <name type="common">Orbweaver spider</name>
    <name type="synonym">Epeira ventricosa</name>
    <dbReference type="NCBI Taxonomy" id="182803"/>
    <lineage>
        <taxon>Eukaryota</taxon>
        <taxon>Metazoa</taxon>
        <taxon>Ecdysozoa</taxon>
        <taxon>Arthropoda</taxon>
        <taxon>Chelicerata</taxon>
        <taxon>Arachnida</taxon>
        <taxon>Araneae</taxon>
        <taxon>Araneomorphae</taxon>
        <taxon>Entelegynae</taxon>
        <taxon>Araneoidea</taxon>
        <taxon>Araneidae</taxon>
        <taxon>Araneus</taxon>
    </lineage>
</organism>
<reference evidence="2 3" key="1">
    <citation type="journal article" date="2019" name="Sci. Rep.">
        <title>Orb-weaving spider Araneus ventricosus genome elucidates the spidroin gene catalogue.</title>
        <authorList>
            <person name="Kono N."/>
            <person name="Nakamura H."/>
            <person name="Ohtoshi R."/>
            <person name="Moran D.A.P."/>
            <person name="Shinohara A."/>
            <person name="Yoshida Y."/>
            <person name="Fujiwara M."/>
            <person name="Mori M."/>
            <person name="Tomita M."/>
            <person name="Arakawa K."/>
        </authorList>
    </citation>
    <scope>NUCLEOTIDE SEQUENCE [LARGE SCALE GENOMIC DNA]</scope>
</reference>
<protein>
    <submittedName>
        <fullName evidence="2">Uncharacterized protein</fullName>
    </submittedName>
</protein>
<evidence type="ECO:0000313" key="3">
    <source>
        <dbReference type="Proteomes" id="UP000499080"/>
    </source>
</evidence>